<dbReference type="PhylomeDB" id="Q16SV1"/>
<organism evidence="4 5">
    <name type="scientific">Aedes aegypti</name>
    <name type="common">Yellowfever mosquito</name>
    <name type="synonym">Culex aegypti</name>
    <dbReference type="NCBI Taxonomy" id="7159"/>
    <lineage>
        <taxon>Eukaryota</taxon>
        <taxon>Metazoa</taxon>
        <taxon>Ecdysozoa</taxon>
        <taxon>Arthropoda</taxon>
        <taxon>Hexapoda</taxon>
        <taxon>Insecta</taxon>
        <taxon>Pterygota</taxon>
        <taxon>Neoptera</taxon>
        <taxon>Endopterygota</taxon>
        <taxon>Diptera</taxon>
        <taxon>Nematocera</taxon>
        <taxon>Culicoidea</taxon>
        <taxon>Culicidae</taxon>
        <taxon>Culicinae</taxon>
        <taxon>Aedini</taxon>
        <taxon>Aedes</taxon>
        <taxon>Stegomyia</taxon>
    </lineage>
</organism>
<dbReference type="SUPFAM" id="SSF54637">
    <property type="entry name" value="Thioesterase/thiol ester dehydrase-isomerase"/>
    <property type="match status" value="1"/>
</dbReference>
<evidence type="ECO:0000313" key="5">
    <source>
        <dbReference type="Proteomes" id="UP000682892"/>
    </source>
</evidence>
<evidence type="ECO:0000256" key="2">
    <source>
        <dbReference type="ARBA" id="ARBA00041112"/>
    </source>
</evidence>
<feature type="transmembrane region" description="Helical" evidence="3">
    <location>
        <begin position="6"/>
        <end position="30"/>
    </location>
</feature>
<reference evidence="4" key="2">
    <citation type="journal article" date="2007" name="Science">
        <title>Genome sequence of Aedes aegypti, a major arbovirus vector.</title>
        <authorList>
            <person name="Nene V."/>
            <person name="Wortman J.R."/>
            <person name="Lawson D."/>
            <person name="Haas B."/>
            <person name="Kodira C."/>
            <person name="Tu Z.J."/>
            <person name="Loftus B."/>
            <person name="Xi Z."/>
            <person name="Megy K."/>
            <person name="Grabherr M."/>
            <person name="Ren Q."/>
            <person name="Zdobnov E.M."/>
            <person name="Lobo N.F."/>
            <person name="Campbell K.S."/>
            <person name="Brown S.E."/>
            <person name="Bonaldo M.F."/>
            <person name="Zhu J."/>
            <person name="Sinkins S.P."/>
            <person name="Hogenkamp D.G."/>
            <person name="Amedeo P."/>
            <person name="Arensburger P."/>
            <person name="Atkinson P.W."/>
            <person name="Bidwell S."/>
            <person name="Biedler J."/>
            <person name="Birney E."/>
            <person name="Bruggner R.V."/>
            <person name="Costas J."/>
            <person name="Coy M.R."/>
            <person name="Crabtree J."/>
            <person name="Crawford M."/>
            <person name="Debruyn B."/>
            <person name="Decaprio D."/>
            <person name="Eiglmeier K."/>
            <person name="Eisenstadt E."/>
            <person name="El-Dorry H."/>
            <person name="Gelbart W.M."/>
            <person name="Gomes S.L."/>
            <person name="Hammond M."/>
            <person name="Hannick L.I."/>
            <person name="Hogan J.R."/>
            <person name="Holmes M.H."/>
            <person name="Jaffe D."/>
            <person name="Johnston J.S."/>
            <person name="Kennedy R.C."/>
            <person name="Koo H."/>
            <person name="Kravitz S."/>
            <person name="Kriventseva E.V."/>
            <person name="Kulp D."/>
            <person name="Labutti K."/>
            <person name="Lee E."/>
            <person name="Li S."/>
            <person name="Lovin D.D."/>
            <person name="Mao C."/>
            <person name="Mauceli E."/>
            <person name="Menck C.F."/>
            <person name="Miller J.R."/>
            <person name="Montgomery P."/>
            <person name="Mori A."/>
            <person name="Nascimento A.L."/>
            <person name="Naveira H.F."/>
            <person name="Nusbaum C."/>
            <person name="O'leary S."/>
            <person name="Orvis J."/>
            <person name="Pertea M."/>
            <person name="Quesneville H."/>
            <person name="Reidenbach K.R."/>
            <person name="Rogers Y.H."/>
            <person name="Roth C.W."/>
            <person name="Schneider J.R."/>
            <person name="Schatz M."/>
            <person name="Shumway M."/>
            <person name="Stanke M."/>
            <person name="Stinson E.O."/>
            <person name="Tubio J.M."/>
            <person name="Vanzee J.P."/>
            <person name="Verjovski-Almeida S."/>
            <person name="Werner D."/>
            <person name="White O."/>
            <person name="Wyder S."/>
            <person name="Zeng Q."/>
            <person name="Zhao Q."/>
            <person name="Zhao Y."/>
            <person name="Hill C.A."/>
            <person name="Raikhel A.S."/>
            <person name="Soares M.B."/>
            <person name="Knudson D.L."/>
            <person name="Lee N.H."/>
            <person name="Galagan J."/>
            <person name="Salzberg S.L."/>
            <person name="Paulsen I.T."/>
            <person name="Dimopoulos G."/>
            <person name="Collins F.H."/>
            <person name="Birren B."/>
            <person name="Fraser-Liggett C.M."/>
            <person name="Severson D.W."/>
        </authorList>
    </citation>
    <scope>NUCLEOTIDE SEQUENCE [LARGE SCALE GENOMIC DNA]</scope>
    <source>
        <strain evidence="4">Liverpool</strain>
    </source>
</reference>
<dbReference type="Gene3D" id="3.10.129.10">
    <property type="entry name" value="Hotdog Thioesterase"/>
    <property type="match status" value="1"/>
</dbReference>
<dbReference type="EMBL" id="CH477665">
    <property type="protein sequence ID" value="EAT37537.1"/>
    <property type="molecule type" value="Genomic_DNA"/>
</dbReference>
<keyword evidence="3" id="KW-0472">Membrane</keyword>
<keyword evidence="3" id="KW-0812">Transmembrane</keyword>
<dbReference type="HOGENOM" id="CLU_091107_0_0_1"/>
<proteinExistence type="inferred from homology"/>
<dbReference type="InterPro" id="IPR051490">
    <property type="entry name" value="THEM6_lcsJ_thioesterase"/>
</dbReference>
<dbReference type="InterPro" id="IPR029069">
    <property type="entry name" value="HotDog_dom_sf"/>
</dbReference>
<accession>Q16SV1</accession>
<dbReference type="Pfam" id="PF13279">
    <property type="entry name" value="4HBT_2"/>
    <property type="match status" value="1"/>
</dbReference>
<keyword evidence="3" id="KW-1133">Transmembrane helix</keyword>
<evidence type="ECO:0000256" key="3">
    <source>
        <dbReference type="SAM" id="Phobius"/>
    </source>
</evidence>
<gene>
    <name evidence="4" type="ORF">AaeL_AAEL010477</name>
</gene>
<protein>
    <recommendedName>
        <fullName evidence="2">Protein THEM6</fullName>
    </recommendedName>
</protein>
<dbReference type="VEuPathDB" id="VectorBase:AAEL010477"/>
<reference evidence="4" key="3">
    <citation type="submission" date="2012-09" db="EMBL/GenBank/DDBJ databases">
        <authorList>
            <consortium name="VectorBase"/>
        </authorList>
    </citation>
    <scope>NUCLEOTIDE SEQUENCE</scope>
    <source>
        <strain evidence="4">Liverpool</strain>
    </source>
</reference>
<evidence type="ECO:0000313" key="4">
    <source>
        <dbReference type="EMBL" id="EAT37537.1"/>
    </source>
</evidence>
<dbReference type="Proteomes" id="UP000682892">
    <property type="component" value="Unassembled WGS sequence"/>
</dbReference>
<dbReference type="CDD" id="cd00586">
    <property type="entry name" value="4HBT"/>
    <property type="match status" value="1"/>
</dbReference>
<reference evidence="4" key="1">
    <citation type="submission" date="2005-10" db="EMBL/GenBank/DDBJ databases">
        <authorList>
            <person name="Loftus B.J."/>
            <person name="Nene V.M."/>
            <person name="Hannick L.I."/>
            <person name="Bidwell S."/>
            <person name="Haas B."/>
            <person name="Amedeo P."/>
            <person name="Orvis J."/>
            <person name="Wortman J.R."/>
            <person name="White O.R."/>
            <person name="Salzberg S."/>
            <person name="Shumway M."/>
            <person name="Koo H."/>
            <person name="Zhao Y."/>
            <person name="Holmes M."/>
            <person name="Miller J."/>
            <person name="Schatz M."/>
            <person name="Pop M."/>
            <person name="Pai G."/>
            <person name="Utterback T."/>
            <person name="Rogers Y.-H."/>
            <person name="Kravitz S."/>
            <person name="Fraser C.M."/>
        </authorList>
    </citation>
    <scope>NUCLEOTIDE SEQUENCE</scope>
    <source>
        <strain evidence="4">Liverpool</strain>
    </source>
</reference>
<dbReference type="PANTHER" id="PTHR12475">
    <property type="match status" value="1"/>
</dbReference>
<dbReference type="AlphaFoldDB" id="Q16SV1"/>
<comment type="similarity">
    <text evidence="1">Belongs to the THEM6 family.</text>
</comment>
<dbReference type="OMA" id="VHAVAVC"/>
<dbReference type="PANTHER" id="PTHR12475:SF4">
    <property type="entry name" value="PROTEIN THEM6"/>
    <property type="match status" value="1"/>
</dbReference>
<sequence>MWWIILAVLFIVFDLNYFIRVIFTLIVILCSKRGLKLSDTITTLVCICTTQDIDMMLNHMNNARFLRELDFARYHWYGRTGFWTKLRALGGSAVQASAMIRYRKLISLGHPFRIETNMVWWDEKCIFFEHKFITLFDGFVRAVATSRQAITGVELDAVIRQFEDGRTKPEQPEEIRHWMSAVEVSSRKLRKDR</sequence>
<evidence type="ECO:0000256" key="1">
    <source>
        <dbReference type="ARBA" id="ARBA00038228"/>
    </source>
</evidence>
<name>Q16SV1_AEDAE</name>